<gene>
    <name evidence="1" type="ORF">EW026_g3576</name>
</gene>
<evidence type="ECO:0000313" key="1">
    <source>
        <dbReference type="EMBL" id="THG98624.1"/>
    </source>
</evidence>
<dbReference type="AlphaFoldDB" id="A0A4S4KJP2"/>
<sequence length="167" mass="17699">MESLPDTSNLSSSLDADWASGDLGGENAFLVVLPTFRTGGDTETVVLEVALVALEEVNLELGEVAALVAETVRDRTGPGEVTDVELDTRILDGELTEGRVRLRVSGEGEGLGLESTDEEDVLLSDDVDVEGTARREVSLDASNCVFVATAEVADFEGPSPDFSFFCK</sequence>
<accession>A0A4S4KJP2</accession>
<protein>
    <submittedName>
        <fullName evidence="1">Uncharacterized protein</fullName>
    </submittedName>
</protein>
<evidence type="ECO:0000313" key="2">
    <source>
        <dbReference type="Proteomes" id="UP000309038"/>
    </source>
</evidence>
<dbReference type="Proteomes" id="UP000309038">
    <property type="component" value="Unassembled WGS sequence"/>
</dbReference>
<keyword evidence="2" id="KW-1185">Reference proteome</keyword>
<name>A0A4S4KJP2_9APHY</name>
<proteinExistence type="predicted"/>
<dbReference type="EMBL" id="SGPJ01000110">
    <property type="protein sequence ID" value="THG98624.1"/>
    <property type="molecule type" value="Genomic_DNA"/>
</dbReference>
<organism evidence="1 2">
    <name type="scientific">Hermanssonia centrifuga</name>
    <dbReference type="NCBI Taxonomy" id="98765"/>
    <lineage>
        <taxon>Eukaryota</taxon>
        <taxon>Fungi</taxon>
        <taxon>Dikarya</taxon>
        <taxon>Basidiomycota</taxon>
        <taxon>Agaricomycotina</taxon>
        <taxon>Agaricomycetes</taxon>
        <taxon>Polyporales</taxon>
        <taxon>Meruliaceae</taxon>
        <taxon>Hermanssonia</taxon>
    </lineage>
</organism>
<reference evidence="1 2" key="1">
    <citation type="submission" date="2019-02" db="EMBL/GenBank/DDBJ databases">
        <title>Genome sequencing of the rare red list fungi Phlebia centrifuga.</title>
        <authorList>
            <person name="Buettner E."/>
            <person name="Kellner H."/>
        </authorList>
    </citation>
    <scope>NUCLEOTIDE SEQUENCE [LARGE SCALE GENOMIC DNA]</scope>
    <source>
        <strain evidence="1 2">DSM 108282</strain>
    </source>
</reference>
<comment type="caution">
    <text evidence="1">The sequence shown here is derived from an EMBL/GenBank/DDBJ whole genome shotgun (WGS) entry which is preliminary data.</text>
</comment>